<dbReference type="EMBL" id="JAKEVY010000002">
    <property type="protein sequence ID" value="MCF1714440.1"/>
    <property type="molecule type" value="Genomic_DNA"/>
</dbReference>
<reference evidence="2 3" key="1">
    <citation type="submission" date="2022-01" db="EMBL/GenBank/DDBJ databases">
        <title>Flavihumibacter sp. nov., isolated from sediment of a river.</title>
        <authorList>
            <person name="Liu H."/>
        </authorList>
    </citation>
    <scope>NUCLEOTIDE SEQUENCE [LARGE SCALE GENOMIC DNA]</scope>
    <source>
        <strain evidence="2 3">RY-1</strain>
    </source>
</reference>
<comment type="caution">
    <text evidence="2">The sequence shown here is derived from an EMBL/GenBank/DDBJ whole genome shotgun (WGS) entry which is preliminary data.</text>
</comment>
<dbReference type="Pfam" id="PF06902">
    <property type="entry name" value="Fer4_19"/>
    <property type="match status" value="1"/>
</dbReference>
<sequence>MQYKMEKPVKGTIETEKYQCTIEWRNGQIIADEPASLGGKDTGPDPYSLLLSSLISCKLITLRMYIDRKQWDIPELTINANLYQETKNELTTSYIDCDLIFPAGVPDDQRVRLQEIAKNCPVSKLLQGEVKVRMFAFREPETKTIRYSTEDVTVEWKPELCQHSTRCWKQLPQVFKPTQKKWIEPDGADKERVEEQVKRCPSGALVFIDNKKV</sequence>
<dbReference type="RefSeq" id="WP_234865118.1">
    <property type="nucleotide sequence ID" value="NZ_JAKEVY010000002.1"/>
</dbReference>
<dbReference type="InterPro" id="IPR015946">
    <property type="entry name" value="KH_dom-like_a/b"/>
</dbReference>
<dbReference type="SUPFAM" id="SSF82784">
    <property type="entry name" value="OsmC-like"/>
    <property type="match status" value="1"/>
</dbReference>
<gene>
    <name evidence="2" type="ORF">L0U88_07355</name>
</gene>
<keyword evidence="3" id="KW-1185">Reference proteome</keyword>
<evidence type="ECO:0000313" key="2">
    <source>
        <dbReference type="EMBL" id="MCF1714440.1"/>
    </source>
</evidence>
<dbReference type="Gene3D" id="3.30.300.20">
    <property type="match status" value="1"/>
</dbReference>
<name>A0ABS9BFR6_9BACT</name>
<protein>
    <submittedName>
        <fullName evidence="2">(4Fe-4S)-binding protein</fullName>
    </submittedName>
</protein>
<dbReference type="Pfam" id="PF02566">
    <property type="entry name" value="OsmC"/>
    <property type="match status" value="1"/>
</dbReference>
<proteinExistence type="predicted"/>
<dbReference type="InterPro" id="IPR010693">
    <property type="entry name" value="Divergent_4Fe-4S_mono-cluster"/>
</dbReference>
<dbReference type="InterPro" id="IPR003718">
    <property type="entry name" value="OsmC/Ohr_fam"/>
</dbReference>
<dbReference type="PANTHER" id="PTHR39624:SF2">
    <property type="entry name" value="OSMC-LIKE PROTEIN"/>
    <property type="match status" value="1"/>
</dbReference>
<evidence type="ECO:0000313" key="3">
    <source>
        <dbReference type="Proteomes" id="UP001200145"/>
    </source>
</evidence>
<feature type="domain" description="Divergent 4Fe-4S mono-cluster" evidence="1">
    <location>
        <begin position="147"/>
        <end position="209"/>
    </location>
</feature>
<organism evidence="2 3">
    <name type="scientific">Flavihumibacter fluminis</name>
    <dbReference type="NCBI Taxonomy" id="2909236"/>
    <lineage>
        <taxon>Bacteria</taxon>
        <taxon>Pseudomonadati</taxon>
        <taxon>Bacteroidota</taxon>
        <taxon>Chitinophagia</taxon>
        <taxon>Chitinophagales</taxon>
        <taxon>Chitinophagaceae</taxon>
        <taxon>Flavihumibacter</taxon>
    </lineage>
</organism>
<accession>A0ABS9BFR6</accession>
<dbReference type="Proteomes" id="UP001200145">
    <property type="component" value="Unassembled WGS sequence"/>
</dbReference>
<evidence type="ECO:0000259" key="1">
    <source>
        <dbReference type="Pfam" id="PF06902"/>
    </source>
</evidence>
<dbReference type="PANTHER" id="PTHR39624">
    <property type="entry name" value="PROTEIN INVOLVED IN RIMO-MEDIATED BETA-METHYLTHIOLATION OF RIBOSOMAL PROTEIN S12 YCAO"/>
    <property type="match status" value="1"/>
</dbReference>
<dbReference type="InterPro" id="IPR036102">
    <property type="entry name" value="OsmC/Ohrsf"/>
</dbReference>